<reference evidence="8 9" key="1">
    <citation type="submission" date="2023-03" db="EMBL/GenBank/DDBJ databases">
        <authorList>
            <person name="Shen W."/>
            <person name="Cai J."/>
        </authorList>
    </citation>
    <scope>NUCLEOTIDE SEQUENCE [LARGE SCALE GENOMIC DNA]</scope>
    <source>
        <strain evidence="8 9">D6-4</strain>
    </source>
</reference>
<dbReference type="CDD" id="cd17316">
    <property type="entry name" value="MFS_SV2_like"/>
    <property type="match status" value="1"/>
</dbReference>
<keyword evidence="9" id="KW-1185">Reference proteome</keyword>
<evidence type="ECO:0000256" key="4">
    <source>
        <dbReference type="ARBA" id="ARBA00022989"/>
    </source>
</evidence>
<dbReference type="EMBL" id="JARPYI010000004">
    <property type="protein sequence ID" value="MDT2600042.1"/>
    <property type="molecule type" value="Genomic_DNA"/>
</dbReference>
<keyword evidence="4 6" id="KW-1133">Transmembrane helix</keyword>
<comment type="caution">
    <text evidence="8">The sequence shown here is derived from an EMBL/GenBank/DDBJ whole genome shotgun (WGS) entry which is preliminary data.</text>
</comment>
<feature type="transmembrane region" description="Helical" evidence="6">
    <location>
        <begin position="299"/>
        <end position="319"/>
    </location>
</feature>
<dbReference type="Pfam" id="PF07690">
    <property type="entry name" value="MFS_1"/>
    <property type="match status" value="1"/>
</dbReference>
<feature type="transmembrane region" description="Helical" evidence="6">
    <location>
        <begin position="20"/>
        <end position="36"/>
    </location>
</feature>
<dbReference type="InterPro" id="IPR020846">
    <property type="entry name" value="MFS_dom"/>
</dbReference>
<gene>
    <name evidence="8" type="ORF">P7D85_09660</name>
</gene>
<sequence>MNGKQAGRRLEKLPISKWHWQIFLLIGFGLQINGFLNSSGSSILADLVDQGWSNNYFNAMFSSAMMAGFFLGSLIGGSLGDKVGRKKAYQLSILCFATFALLAAASPNIWFLIFCRGAMGIGMGSGIVIGYASFTEFFPANVRGKWSARLSLIGNCSPLIAALVSFLVIPRLGWRWVFLLGGFASFVILLFVSVYLDESPRWCFENNRIEQGEKILSKVVKKIEKEKNITLVFEEKDLELSKAAPVKTTFKEFFKGDLGIRTIVASTVLIAMNISLYTITVWIPTIFVNSGIDISKSLLMTTLIMTGAPLGVFVSTLIVDKFPRKWFGVILIGLISVLGYVYSIQTEENRIIVIGTVLVFVLYIFNSFSSAVYAPEIWPTKVKMRGSGIANSIGRIVAICTPYAIAWLLTNYGVQAVFLALGFALGLCALILARFGIETRKKSIEEIENTSIKKTKNHHLAMAEINKSKEKHL</sequence>
<evidence type="ECO:0000256" key="2">
    <source>
        <dbReference type="ARBA" id="ARBA00022448"/>
    </source>
</evidence>
<evidence type="ECO:0000256" key="3">
    <source>
        <dbReference type="ARBA" id="ARBA00022692"/>
    </source>
</evidence>
<dbReference type="PANTHER" id="PTHR23511:SF34">
    <property type="entry name" value="SYNAPTIC VESICLE GLYCOPROTEIN 2"/>
    <property type="match status" value="1"/>
</dbReference>
<evidence type="ECO:0000256" key="1">
    <source>
        <dbReference type="ARBA" id="ARBA00004651"/>
    </source>
</evidence>
<protein>
    <submittedName>
        <fullName evidence="8">MFS transporter</fullName>
    </submittedName>
</protein>
<keyword evidence="5 6" id="KW-0472">Membrane</keyword>
<evidence type="ECO:0000313" key="8">
    <source>
        <dbReference type="EMBL" id="MDT2600042.1"/>
    </source>
</evidence>
<dbReference type="SUPFAM" id="SSF103473">
    <property type="entry name" value="MFS general substrate transporter"/>
    <property type="match status" value="1"/>
</dbReference>
<feature type="transmembrane region" description="Helical" evidence="6">
    <location>
        <begin position="119"/>
        <end position="138"/>
    </location>
</feature>
<name>A0ABU3EYT3_9ENTE</name>
<proteinExistence type="predicted"/>
<accession>A0ABU3EYT3</accession>
<evidence type="ECO:0000259" key="7">
    <source>
        <dbReference type="PROSITE" id="PS50850"/>
    </source>
</evidence>
<feature type="transmembrane region" description="Helical" evidence="6">
    <location>
        <begin position="393"/>
        <end position="410"/>
    </location>
</feature>
<feature type="transmembrane region" description="Helical" evidence="6">
    <location>
        <begin position="351"/>
        <end position="373"/>
    </location>
</feature>
<dbReference type="Gene3D" id="1.20.1250.20">
    <property type="entry name" value="MFS general substrate transporter like domains"/>
    <property type="match status" value="1"/>
</dbReference>
<feature type="domain" description="Major facilitator superfamily (MFS) profile" evidence="7">
    <location>
        <begin position="22"/>
        <end position="440"/>
    </location>
</feature>
<organism evidence="8 9">
    <name type="scientific">Enterococcus hulanensis</name>
    <dbReference type="NCBI Taxonomy" id="2559929"/>
    <lineage>
        <taxon>Bacteria</taxon>
        <taxon>Bacillati</taxon>
        <taxon>Bacillota</taxon>
        <taxon>Bacilli</taxon>
        <taxon>Lactobacillales</taxon>
        <taxon>Enterococcaceae</taxon>
        <taxon>Enterococcus</taxon>
    </lineage>
</organism>
<feature type="transmembrane region" description="Helical" evidence="6">
    <location>
        <begin position="263"/>
        <end position="287"/>
    </location>
</feature>
<feature type="transmembrane region" description="Helical" evidence="6">
    <location>
        <begin position="326"/>
        <end position="345"/>
    </location>
</feature>
<keyword evidence="3 6" id="KW-0812">Transmembrane</keyword>
<dbReference type="PROSITE" id="PS50850">
    <property type="entry name" value="MFS"/>
    <property type="match status" value="1"/>
</dbReference>
<dbReference type="Proteomes" id="UP001252875">
    <property type="component" value="Unassembled WGS sequence"/>
</dbReference>
<feature type="transmembrane region" description="Helical" evidence="6">
    <location>
        <begin position="91"/>
        <end position="113"/>
    </location>
</feature>
<keyword evidence="2" id="KW-0813">Transport</keyword>
<feature type="transmembrane region" description="Helical" evidence="6">
    <location>
        <begin position="56"/>
        <end position="79"/>
    </location>
</feature>
<dbReference type="RefSeq" id="WP_311822906.1">
    <property type="nucleotide sequence ID" value="NZ_JARPYF010000007.1"/>
</dbReference>
<feature type="transmembrane region" description="Helical" evidence="6">
    <location>
        <begin position="416"/>
        <end position="437"/>
    </location>
</feature>
<feature type="transmembrane region" description="Helical" evidence="6">
    <location>
        <begin position="176"/>
        <end position="196"/>
    </location>
</feature>
<comment type="subcellular location">
    <subcellularLocation>
        <location evidence="1">Cell membrane</location>
        <topology evidence="1">Multi-pass membrane protein</topology>
    </subcellularLocation>
</comment>
<dbReference type="PANTHER" id="PTHR23511">
    <property type="entry name" value="SYNAPTIC VESICLE GLYCOPROTEIN 2"/>
    <property type="match status" value="1"/>
</dbReference>
<evidence type="ECO:0000256" key="6">
    <source>
        <dbReference type="SAM" id="Phobius"/>
    </source>
</evidence>
<dbReference type="InterPro" id="IPR011701">
    <property type="entry name" value="MFS"/>
</dbReference>
<feature type="transmembrane region" description="Helical" evidence="6">
    <location>
        <begin position="150"/>
        <end position="170"/>
    </location>
</feature>
<evidence type="ECO:0000313" key="9">
    <source>
        <dbReference type="Proteomes" id="UP001252875"/>
    </source>
</evidence>
<dbReference type="InterPro" id="IPR036259">
    <property type="entry name" value="MFS_trans_sf"/>
</dbReference>
<evidence type="ECO:0000256" key="5">
    <source>
        <dbReference type="ARBA" id="ARBA00023136"/>
    </source>
</evidence>